<dbReference type="Pfam" id="PF03372">
    <property type="entry name" value="Exo_endo_phos"/>
    <property type="match status" value="1"/>
</dbReference>
<feature type="domain" description="Endonuclease/exonuclease/phosphatase" evidence="6">
    <location>
        <begin position="4"/>
        <end position="196"/>
    </location>
</feature>
<dbReference type="InterPro" id="IPR004808">
    <property type="entry name" value="AP_endonuc_1"/>
</dbReference>
<dbReference type="PANTHER" id="PTHR22748:SF19">
    <property type="entry name" value="ENDONUCLEASE_EXONUCLEASE_PHOSPHATASE DOMAIN-CONTAINING PROTEIN"/>
    <property type="match status" value="1"/>
</dbReference>
<gene>
    <name evidence="8" type="primary">LOC105121247</name>
</gene>
<dbReference type="GeneID" id="105121247"/>
<evidence type="ECO:0000256" key="4">
    <source>
        <dbReference type="ARBA" id="ARBA00022801"/>
    </source>
</evidence>
<dbReference type="GO" id="GO:0005634">
    <property type="term" value="C:nucleus"/>
    <property type="evidence" value="ECO:0007669"/>
    <property type="project" value="TreeGrafter"/>
</dbReference>
<dbReference type="RefSeq" id="XP_011018105.1">
    <property type="nucleotide sequence ID" value="XM_011019803.1"/>
</dbReference>
<evidence type="ECO:0000256" key="5">
    <source>
        <dbReference type="ARBA" id="ARBA00022842"/>
    </source>
</evidence>
<dbReference type="InterPro" id="IPR036691">
    <property type="entry name" value="Endo/exonu/phosph_ase_sf"/>
</dbReference>
<dbReference type="Proteomes" id="UP000694918">
    <property type="component" value="Unplaced"/>
</dbReference>
<dbReference type="GO" id="GO:0003906">
    <property type="term" value="F:DNA-(apurinic or apyrimidinic site) endonuclease activity"/>
    <property type="evidence" value="ECO:0007669"/>
    <property type="project" value="TreeGrafter"/>
</dbReference>
<evidence type="ECO:0000313" key="7">
    <source>
        <dbReference type="Proteomes" id="UP000694918"/>
    </source>
</evidence>
<evidence type="ECO:0000259" key="6">
    <source>
        <dbReference type="Pfam" id="PF03372"/>
    </source>
</evidence>
<evidence type="ECO:0000256" key="1">
    <source>
        <dbReference type="ARBA" id="ARBA00001946"/>
    </source>
</evidence>
<dbReference type="PANTHER" id="PTHR22748">
    <property type="entry name" value="AP ENDONUCLEASE"/>
    <property type="match status" value="1"/>
</dbReference>
<dbReference type="GO" id="GO:0008311">
    <property type="term" value="F:double-stranded DNA 3'-5' DNA exonuclease activity"/>
    <property type="evidence" value="ECO:0007669"/>
    <property type="project" value="TreeGrafter"/>
</dbReference>
<comment type="cofactor">
    <cofactor evidence="1">
        <name>Mg(2+)</name>
        <dbReference type="ChEBI" id="CHEBI:18420"/>
    </cofactor>
</comment>
<dbReference type="Gene3D" id="3.60.10.10">
    <property type="entry name" value="Endonuclease/exonuclease/phosphatase"/>
    <property type="match status" value="1"/>
</dbReference>
<keyword evidence="3" id="KW-0479">Metal-binding</keyword>
<dbReference type="AlphaFoldDB" id="A0AAJ6TV68"/>
<comment type="similarity">
    <text evidence="2">Belongs to the DNA repair enzymes AP/ExoA family.</text>
</comment>
<accession>A0AAJ6TV68</accession>
<organism evidence="7 8">
    <name type="scientific">Populus euphratica</name>
    <name type="common">Euphrates poplar</name>
    <dbReference type="NCBI Taxonomy" id="75702"/>
    <lineage>
        <taxon>Eukaryota</taxon>
        <taxon>Viridiplantae</taxon>
        <taxon>Streptophyta</taxon>
        <taxon>Embryophyta</taxon>
        <taxon>Tracheophyta</taxon>
        <taxon>Spermatophyta</taxon>
        <taxon>Magnoliopsida</taxon>
        <taxon>eudicotyledons</taxon>
        <taxon>Gunneridae</taxon>
        <taxon>Pentapetalae</taxon>
        <taxon>rosids</taxon>
        <taxon>fabids</taxon>
        <taxon>Malpighiales</taxon>
        <taxon>Salicaceae</taxon>
        <taxon>Saliceae</taxon>
        <taxon>Populus</taxon>
    </lineage>
</organism>
<dbReference type="GO" id="GO:0006284">
    <property type="term" value="P:base-excision repair"/>
    <property type="evidence" value="ECO:0007669"/>
    <property type="project" value="TreeGrafter"/>
</dbReference>
<keyword evidence="5" id="KW-0460">Magnesium</keyword>
<evidence type="ECO:0000313" key="8">
    <source>
        <dbReference type="RefSeq" id="XP_011018105.1"/>
    </source>
</evidence>
<dbReference type="SUPFAM" id="SSF56219">
    <property type="entry name" value="DNase I-like"/>
    <property type="match status" value="1"/>
</dbReference>
<proteinExistence type="inferred from homology"/>
<sequence length="209" mass="24097">MNILSWNSCGLGMMRKRRRIMKLISEYKIDICFLLETKLANCSIGFVSRIWNQNHVSWFSNDAQGSKGGLLAMCKNTNFEVFNIEYGHGWIGLYGKHVHSDFHYFVIGIYAPCNYLDRQKLWDDLILLKHAFEVPWIITGDFNETLSQKDKNSGICHPAGSNSFSRFLQSCELTEYPLAEGHFTWFRGGSKSKLDRPWMASFSFLGLLD</sequence>
<dbReference type="GO" id="GO:0046872">
    <property type="term" value="F:metal ion binding"/>
    <property type="evidence" value="ECO:0007669"/>
    <property type="project" value="UniProtKB-KW"/>
</dbReference>
<name>A0AAJ6TV68_POPEU</name>
<protein>
    <submittedName>
        <fullName evidence="8">Uncharacterized protein LOC105121247</fullName>
    </submittedName>
</protein>
<evidence type="ECO:0000256" key="3">
    <source>
        <dbReference type="ARBA" id="ARBA00022723"/>
    </source>
</evidence>
<dbReference type="GO" id="GO:0008081">
    <property type="term" value="F:phosphoric diester hydrolase activity"/>
    <property type="evidence" value="ECO:0007669"/>
    <property type="project" value="TreeGrafter"/>
</dbReference>
<dbReference type="KEGG" id="peu:105121247"/>
<reference evidence="8" key="1">
    <citation type="submission" date="2025-08" db="UniProtKB">
        <authorList>
            <consortium name="RefSeq"/>
        </authorList>
    </citation>
    <scope>IDENTIFICATION</scope>
</reference>
<keyword evidence="4" id="KW-0378">Hydrolase</keyword>
<evidence type="ECO:0000256" key="2">
    <source>
        <dbReference type="ARBA" id="ARBA00007092"/>
    </source>
</evidence>
<dbReference type="InterPro" id="IPR005135">
    <property type="entry name" value="Endo/exonuclease/phosphatase"/>
</dbReference>
<keyword evidence="7" id="KW-1185">Reference proteome</keyword>